<dbReference type="OrthoDB" id="9769734at2"/>
<dbReference type="InterPro" id="IPR014060">
    <property type="entry name" value="PglZ"/>
</dbReference>
<dbReference type="Proteomes" id="UP000054977">
    <property type="component" value="Unassembled WGS sequence"/>
</dbReference>
<comment type="caution">
    <text evidence="1">The sequence shown here is derived from an EMBL/GenBank/DDBJ whole genome shotgun (WGS) entry which is preliminary data.</text>
</comment>
<name>A0A158IT02_9BURK</name>
<proteinExistence type="predicted"/>
<protein>
    <submittedName>
        <fullName evidence="1">Alkaline phosphatase domain-containing protein</fullName>
    </submittedName>
</protein>
<sequence>MTNAPAFLTTLTRLFQEGHALVFWNDADGEFSSQVNGIDIEGVKILRLDQTPALQAKIWIEREVGARWLVYAPFEEPEPAQDWLLDARLRGKPFSADTASMQIDELGLTTRSLRDHLKARAKFLRARDRFERIKRWVQPQDTAEDLDRKMLAAVAKSETADPSAIFLKVFDALAAEGVELGARTKALDELATYEIEEAFWALVEREFGYKESGKELPTLRGLLYCIFATDFCNGVGNTPLPLAHFVIEARAKAAQVSVFASRWRTDMANYGSYDALSSQVAEELRIMDILGPMHAEELADAMTFEGIEKRVIGDLKARIIAGRGANMDSAREIIARRRDGHWANPLLAGANASTRALAASYDALEAAAGFFELQAKHGHGFSFPDARAAFEAYRSDLHQFDQLYRWFMRATESVEPMGWALLHELRERMEDAYSGWFVGQLASAWGAVVEGSSGLLSTWKLDGVANQQDFYLRHVAPAFDGGAKRVFVVVSDAFRYEAAAELVGELNARSRVTARLDAMLGVLPSYTALGMASLLPHERLAYKGNVGLDVTVDGQPSSTLEQRSAIVAAHGGVAIGRDAIMEKGKEKGREFVKPYKVVYVYHDVIDMVGDKRGSETKTFEATAQAIKELSELVSFIVNNLNGSTIFVTADHGFLYQESALDEADRSTVEEGMPGVLKPKKRYILGRGMRPMQNAWSGNTETTAGTDAGVGSVDFLVPKGAGRFHFVGGARFVHGSAMPQEIVVPVVVVKESESEKAKTKVVEVSLLGSSNKVVTNKQRFEFIQNEAVSERVLPVTLLFTIRDGDKPVSDEQAVTFDSASPMLDERKRSLMMTLAGGSYDRNKDYFLVARDAKTKAEAWRATLRIDLAFSNDF</sequence>
<gene>
    <name evidence="1" type="ORF">AWB65_05371</name>
</gene>
<dbReference type="Pfam" id="PF08665">
    <property type="entry name" value="PglZ"/>
    <property type="match status" value="1"/>
</dbReference>
<dbReference type="NCBIfam" id="TIGR02687">
    <property type="entry name" value="BREX-1 system phosphatase PglZ type A"/>
    <property type="match status" value="1"/>
</dbReference>
<accession>A0A158IT02</accession>
<evidence type="ECO:0000313" key="1">
    <source>
        <dbReference type="EMBL" id="SAL59764.1"/>
    </source>
</evidence>
<dbReference type="RefSeq" id="WP_087670043.1">
    <property type="nucleotide sequence ID" value="NZ_FCNW02000043.1"/>
</dbReference>
<reference evidence="1" key="1">
    <citation type="submission" date="2016-01" db="EMBL/GenBank/DDBJ databases">
        <authorList>
            <person name="Peeters C."/>
        </authorList>
    </citation>
    <scope>NUCLEOTIDE SEQUENCE [LARGE SCALE GENOMIC DNA]</scope>
    <source>
        <strain evidence="1">LMG 22934</strain>
    </source>
</reference>
<evidence type="ECO:0000313" key="2">
    <source>
        <dbReference type="Proteomes" id="UP000054977"/>
    </source>
</evidence>
<dbReference type="EMBL" id="FCNW02000043">
    <property type="protein sequence ID" value="SAL59764.1"/>
    <property type="molecule type" value="Genomic_DNA"/>
</dbReference>
<dbReference type="SUPFAM" id="SSF53649">
    <property type="entry name" value="Alkaline phosphatase-like"/>
    <property type="match status" value="1"/>
</dbReference>
<dbReference type="Gene3D" id="3.40.720.10">
    <property type="entry name" value="Alkaline Phosphatase, subunit A"/>
    <property type="match status" value="1"/>
</dbReference>
<dbReference type="AlphaFoldDB" id="A0A158IT02"/>
<keyword evidence="2" id="KW-1185">Reference proteome</keyword>
<organism evidence="1 2">
    <name type="scientific">Caballeronia humi</name>
    <dbReference type="NCBI Taxonomy" id="326474"/>
    <lineage>
        <taxon>Bacteria</taxon>
        <taxon>Pseudomonadati</taxon>
        <taxon>Pseudomonadota</taxon>
        <taxon>Betaproteobacteria</taxon>
        <taxon>Burkholderiales</taxon>
        <taxon>Burkholderiaceae</taxon>
        <taxon>Caballeronia</taxon>
    </lineage>
</organism>
<dbReference type="STRING" id="326474.AWB65_05371"/>
<dbReference type="InterPro" id="IPR017850">
    <property type="entry name" value="Alkaline_phosphatase_core_sf"/>
</dbReference>